<dbReference type="GO" id="GO:0000981">
    <property type="term" value="F:DNA-binding transcription factor activity, RNA polymerase II-specific"/>
    <property type="evidence" value="ECO:0007669"/>
    <property type="project" value="InterPro"/>
</dbReference>
<dbReference type="GO" id="GO:0006986">
    <property type="term" value="P:response to unfolded protein"/>
    <property type="evidence" value="ECO:0007669"/>
    <property type="project" value="UniProtKB-KW"/>
</dbReference>
<feature type="region of interest" description="Disordered" evidence="8">
    <location>
        <begin position="359"/>
        <end position="408"/>
    </location>
</feature>
<evidence type="ECO:0000256" key="3">
    <source>
        <dbReference type="ARBA" id="ARBA00023015"/>
    </source>
</evidence>
<dbReference type="STRING" id="1047168.A0A0F4GAN7"/>
<feature type="region of interest" description="Disordered" evidence="8">
    <location>
        <begin position="26"/>
        <end position="125"/>
    </location>
</feature>
<sequence>MDVLSASSLSLHNDLPLNNIMSSPEPSSTYLKMEDLHTSHSTSPAPSAFDDSISTSQSSPAPVVVHSRQAKKRKSWGQELPEPKTSLPPRKRAKTDDEKEQRRIERIKRNRAAAHNSRERKRQETETLAVALARANAELQAYKKLHGPLPSNIVLPEIQVRNESPEAQTPVPSLVDDNSYPSPASPDDSIFHPTTSIKQEPLDHPTFSLNSLPPAFETLDTKPSSSSLLLPLDPTQHSAAMLCDLQCRSSLKSSSTTKTTNSPPPSWWTQLFLHLLTGQILTCYRVLMVALWTISPSRMARLMAASTPRSTSRSTISSTTPLLLRSTRRRLALCNTATGLRAPREGALTALQRRSLGRDRRVARCERSERQSQGSRTTRTVFLGSSEDQGVGDDGNEQHGVGHGGNST</sequence>
<evidence type="ECO:0000256" key="8">
    <source>
        <dbReference type="SAM" id="MobiDB-lite"/>
    </source>
</evidence>
<dbReference type="InterPro" id="IPR004827">
    <property type="entry name" value="bZIP"/>
</dbReference>
<keyword evidence="7" id="KW-0539">Nucleus</keyword>
<reference evidence="10 11" key="1">
    <citation type="submission" date="2015-03" db="EMBL/GenBank/DDBJ databases">
        <title>RNA-seq based gene annotation and comparative genomics of four Zymoseptoria species reveal species-specific pathogenicity related genes and transposable element activity.</title>
        <authorList>
            <person name="Grandaubert J."/>
            <person name="Bhattacharyya A."/>
            <person name="Stukenbrock E.H."/>
        </authorList>
    </citation>
    <scope>NUCLEOTIDE SEQUENCE [LARGE SCALE GENOMIC DNA]</scope>
    <source>
        <strain evidence="10 11">Zb18110</strain>
    </source>
</reference>
<keyword evidence="4" id="KW-0238">DNA-binding</keyword>
<gene>
    <name evidence="10" type="ORF">TI39_contig4195g00004</name>
</gene>
<dbReference type="SUPFAM" id="SSF57959">
    <property type="entry name" value="Leucine zipper domain"/>
    <property type="match status" value="1"/>
</dbReference>
<evidence type="ECO:0000256" key="2">
    <source>
        <dbReference type="ARBA" id="ARBA00007163"/>
    </source>
</evidence>
<organism evidence="10 11">
    <name type="scientific">Zymoseptoria brevis</name>
    <dbReference type="NCBI Taxonomy" id="1047168"/>
    <lineage>
        <taxon>Eukaryota</taxon>
        <taxon>Fungi</taxon>
        <taxon>Dikarya</taxon>
        <taxon>Ascomycota</taxon>
        <taxon>Pezizomycotina</taxon>
        <taxon>Dothideomycetes</taxon>
        <taxon>Dothideomycetidae</taxon>
        <taxon>Mycosphaerellales</taxon>
        <taxon>Mycosphaerellaceae</taxon>
        <taxon>Zymoseptoria</taxon>
    </lineage>
</organism>
<keyword evidence="5" id="KW-0804">Transcription</keyword>
<evidence type="ECO:0000259" key="9">
    <source>
        <dbReference type="PROSITE" id="PS00036"/>
    </source>
</evidence>
<accession>A0A0F4GAN7</accession>
<dbReference type="PANTHER" id="PTHR46714:SF6">
    <property type="entry name" value="TRANSCRIPTIONAL ACTIVATOR HAC1"/>
    <property type="match status" value="1"/>
</dbReference>
<feature type="compositionally biased region" description="Polar residues" evidence="8">
    <location>
        <begin position="371"/>
        <end position="380"/>
    </location>
</feature>
<dbReference type="InterPro" id="IPR044280">
    <property type="entry name" value="Hac1/HY5"/>
</dbReference>
<comment type="similarity">
    <text evidence="2">Belongs to the bZIP family.</text>
</comment>
<feature type="region of interest" description="Disordered" evidence="8">
    <location>
        <begin position="1"/>
        <end position="20"/>
    </location>
</feature>
<dbReference type="GO" id="GO:0003677">
    <property type="term" value="F:DNA binding"/>
    <property type="evidence" value="ECO:0007669"/>
    <property type="project" value="UniProtKB-KW"/>
</dbReference>
<feature type="compositionally biased region" description="Basic and acidic residues" evidence="8">
    <location>
        <begin position="359"/>
        <end position="370"/>
    </location>
</feature>
<feature type="compositionally biased region" description="Basic and acidic residues" evidence="8">
    <location>
        <begin position="94"/>
        <end position="104"/>
    </location>
</feature>
<dbReference type="AlphaFoldDB" id="A0A0F4GAN7"/>
<evidence type="ECO:0000256" key="7">
    <source>
        <dbReference type="ARBA" id="ARBA00023242"/>
    </source>
</evidence>
<dbReference type="InterPro" id="IPR046347">
    <property type="entry name" value="bZIP_sf"/>
</dbReference>
<evidence type="ECO:0000313" key="11">
    <source>
        <dbReference type="Proteomes" id="UP000033647"/>
    </source>
</evidence>
<name>A0A0F4GAN7_9PEZI</name>
<feature type="domain" description="BZIP" evidence="9">
    <location>
        <begin position="106"/>
        <end position="120"/>
    </location>
</feature>
<dbReference type="Proteomes" id="UP000033647">
    <property type="component" value="Unassembled WGS sequence"/>
</dbReference>
<dbReference type="GO" id="GO:0005634">
    <property type="term" value="C:nucleus"/>
    <property type="evidence" value="ECO:0007669"/>
    <property type="project" value="UniProtKB-SubCell"/>
</dbReference>
<dbReference type="PROSITE" id="PS00036">
    <property type="entry name" value="BZIP_BASIC"/>
    <property type="match status" value="1"/>
</dbReference>
<feature type="compositionally biased region" description="Polar residues" evidence="8">
    <location>
        <begin position="1"/>
        <end position="11"/>
    </location>
</feature>
<evidence type="ECO:0000313" key="10">
    <source>
        <dbReference type="EMBL" id="KJX94433.1"/>
    </source>
</evidence>
<dbReference type="EMBL" id="LAFY01004154">
    <property type="protein sequence ID" value="KJX94433.1"/>
    <property type="molecule type" value="Genomic_DNA"/>
</dbReference>
<protein>
    <recommendedName>
        <fullName evidence="9">BZIP domain-containing protein</fullName>
    </recommendedName>
</protein>
<proteinExistence type="inferred from homology"/>
<comment type="caution">
    <text evidence="10">The sequence shown here is derived from an EMBL/GenBank/DDBJ whole genome shotgun (WGS) entry which is preliminary data.</text>
</comment>
<evidence type="ECO:0000256" key="5">
    <source>
        <dbReference type="ARBA" id="ARBA00023163"/>
    </source>
</evidence>
<dbReference type="OrthoDB" id="674948at2759"/>
<evidence type="ECO:0000256" key="4">
    <source>
        <dbReference type="ARBA" id="ARBA00023125"/>
    </source>
</evidence>
<keyword evidence="11" id="KW-1185">Reference proteome</keyword>
<keyword evidence="3" id="KW-0805">Transcription regulation</keyword>
<evidence type="ECO:0000256" key="6">
    <source>
        <dbReference type="ARBA" id="ARBA00023230"/>
    </source>
</evidence>
<dbReference type="GO" id="GO:0045944">
    <property type="term" value="P:positive regulation of transcription by RNA polymerase II"/>
    <property type="evidence" value="ECO:0007669"/>
    <property type="project" value="InterPro"/>
</dbReference>
<comment type="subcellular location">
    <subcellularLocation>
        <location evidence="1">Nucleus</location>
    </subcellularLocation>
</comment>
<evidence type="ECO:0000256" key="1">
    <source>
        <dbReference type="ARBA" id="ARBA00004123"/>
    </source>
</evidence>
<dbReference type="PANTHER" id="PTHR46714">
    <property type="entry name" value="TRANSCRIPTIONAL ACTIVATOR HAC1"/>
    <property type="match status" value="1"/>
</dbReference>
<keyword evidence="6" id="KW-0834">Unfolded protein response</keyword>